<dbReference type="AlphaFoldDB" id="A0A022R6M8"/>
<dbReference type="EMBL" id="KI630626">
    <property type="protein sequence ID" value="EYU35338.1"/>
    <property type="molecule type" value="Genomic_DNA"/>
</dbReference>
<evidence type="ECO:0000256" key="3">
    <source>
        <dbReference type="ARBA" id="ARBA00023157"/>
    </source>
</evidence>
<sequence length="129" mass="13647">MKKFYGIVMLLLLLLTHELMVHTEARNCYSRSRAYHGRCFFRNQRINCKAMCKEEKFTAGRCIRGTCYCTKTCGGGGGGPTAHQSHPPPHPPPPANGGGGGDGEDGGNEGPPANDGGNDGGDAPTSLKN</sequence>
<feature type="chain" id="PRO_5001507842" description="Knottins-like domain-containing protein" evidence="5">
    <location>
        <begin position="26"/>
        <end position="129"/>
    </location>
</feature>
<dbReference type="InterPro" id="IPR036574">
    <property type="entry name" value="Scorpion_toxin-like_sf"/>
</dbReference>
<feature type="domain" description="Knottins-like" evidence="6">
    <location>
        <begin position="26"/>
        <end position="73"/>
    </location>
</feature>
<evidence type="ECO:0000256" key="2">
    <source>
        <dbReference type="ARBA" id="ARBA00022525"/>
    </source>
</evidence>
<evidence type="ECO:0000256" key="5">
    <source>
        <dbReference type="SAM" id="SignalP"/>
    </source>
</evidence>
<keyword evidence="8" id="KW-1185">Reference proteome</keyword>
<feature type="signal peptide" evidence="5">
    <location>
        <begin position="1"/>
        <end position="25"/>
    </location>
</feature>
<reference evidence="7 8" key="1">
    <citation type="journal article" date="2013" name="Proc. Natl. Acad. Sci. U.S.A.">
        <title>Fine-scale variation in meiotic recombination in Mimulus inferred from population shotgun sequencing.</title>
        <authorList>
            <person name="Hellsten U."/>
            <person name="Wright K.M."/>
            <person name="Jenkins J."/>
            <person name="Shu S."/>
            <person name="Yuan Y."/>
            <person name="Wessler S.R."/>
            <person name="Schmutz J."/>
            <person name="Willis J.H."/>
            <person name="Rokhsar D.S."/>
        </authorList>
    </citation>
    <scope>NUCLEOTIDE SEQUENCE [LARGE SCALE GENOMIC DNA]</scope>
    <source>
        <strain evidence="8">cv. DUN x IM62</strain>
    </source>
</reference>
<name>A0A022R6M8_ERYGU</name>
<protein>
    <recommendedName>
        <fullName evidence="6">Knottins-like domain-containing protein</fullName>
    </recommendedName>
</protein>
<dbReference type="Pfam" id="PF00304">
    <property type="entry name" value="Gamma-thionin"/>
    <property type="match status" value="1"/>
</dbReference>
<keyword evidence="5" id="KW-0732">Signal</keyword>
<dbReference type="SUPFAM" id="SSF57095">
    <property type="entry name" value="Scorpion toxin-like"/>
    <property type="match status" value="1"/>
</dbReference>
<feature type="compositionally biased region" description="Low complexity" evidence="4">
    <location>
        <begin position="110"/>
        <end position="129"/>
    </location>
</feature>
<accession>A0A022R6M8</accession>
<dbReference type="InterPro" id="IPR003614">
    <property type="entry name" value="Knottins"/>
</dbReference>
<feature type="compositionally biased region" description="Pro residues" evidence="4">
    <location>
        <begin position="86"/>
        <end position="95"/>
    </location>
</feature>
<evidence type="ECO:0000259" key="6">
    <source>
        <dbReference type="Pfam" id="PF00304"/>
    </source>
</evidence>
<dbReference type="GO" id="GO:0006952">
    <property type="term" value="P:defense response"/>
    <property type="evidence" value="ECO:0000318"/>
    <property type="project" value="GO_Central"/>
</dbReference>
<dbReference type="PANTHER" id="PTHR33147">
    <property type="entry name" value="DEFENSIN-LIKE PROTEIN 1"/>
    <property type="match status" value="1"/>
</dbReference>
<dbReference type="GO" id="GO:0005576">
    <property type="term" value="C:extracellular region"/>
    <property type="evidence" value="ECO:0007669"/>
    <property type="project" value="UniProtKB-SubCell"/>
</dbReference>
<evidence type="ECO:0000256" key="4">
    <source>
        <dbReference type="SAM" id="MobiDB-lite"/>
    </source>
</evidence>
<evidence type="ECO:0000313" key="7">
    <source>
        <dbReference type="EMBL" id="EYU35338.1"/>
    </source>
</evidence>
<gene>
    <name evidence="7" type="ORF">MIMGU_mgv1a022977mg</name>
</gene>
<evidence type="ECO:0000313" key="8">
    <source>
        <dbReference type="Proteomes" id="UP000030748"/>
    </source>
</evidence>
<evidence type="ECO:0000256" key="1">
    <source>
        <dbReference type="ARBA" id="ARBA00004613"/>
    </source>
</evidence>
<keyword evidence="3" id="KW-1015">Disulfide bond</keyword>
<dbReference type="Proteomes" id="UP000030748">
    <property type="component" value="Unassembled WGS sequence"/>
</dbReference>
<dbReference type="PANTHER" id="PTHR33147:SF106">
    <property type="entry name" value="DEFENSIN-LIKE PROTEIN 11"/>
    <property type="match status" value="1"/>
</dbReference>
<dbReference type="Gene3D" id="3.30.30.10">
    <property type="entry name" value="Knottin, scorpion toxin-like"/>
    <property type="match status" value="1"/>
</dbReference>
<feature type="region of interest" description="Disordered" evidence="4">
    <location>
        <begin position="75"/>
        <end position="129"/>
    </location>
</feature>
<proteinExistence type="predicted"/>
<keyword evidence="2" id="KW-0964">Secreted</keyword>
<organism evidence="7 8">
    <name type="scientific">Erythranthe guttata</name>
    <name type="common">Yellow monkey flower</name>
    <name type="synonym">Mimulus guttatus</name>
    <dbReference type="NCBI Taxonomy" id="4155"/>
    <lineage>
        <taxon>Eukaryota</taxon>
        <taxon>Viridiplantae</taxon>
        <taxon>Streptophyta</taxon>
        <taxon>Embryophyta</taxon>
        <taxon>Tracheophyta</taxon>
        <taxon>Spermatophyta</taxon>
        <taxon>Magnoliopsida</taxon>
        <taxon>eudicotyledons</taxon>
        <taxon>Gunneridae</taxon>
        <taxon>Pentapetalae</taxon>
        <taxon>asterids</taxon>
        <taxon>lamiids</taxon>
        <taxon>Lamiales</taxon>
        <taxon>Phrymaceae</taxon>
        <taxon>Erythranthe</taxon>
    </lineage>
</organism>
<comment type="subcellular location">
    <subcellularLocation>
        <location evidence="1">Secreted</location>
    </subcellularLocation>
</comment>